<dbReference type="RefSeq" id="WP_338177983.1">
    <property type="nucleotide sequence ID" value="NZ_JAEKNQ010000025.1"/>
</dbReference>
<reference evidence="1 2" key="1">
    <citation type="submission" date="2020-10" db="EMBL/GenBank/DDBJ databases">
        <title>Ca. Dormibacterota MAGs.</title>
        <authorList>
            <person name="Montgomery K."/>
        </authorList>
    </citation>
    <scope>NUCLEOTIDE SEQUENCE [LARGE SCALE GENOMIC DNA]</scope>
    <source>
        <strain evidence="1">SC8811_S16_3</strain>
    </source>
</reference>
<dbReference type="InterPro" id="IPR037480">
    <property type="entry name" value="YihR-like"/>
</dbReference>
<dbReference type="PANTHER" id="PTHR10091">
    <property type="entry name" value="ALDOSE-1-EPIMERASE"/>
    <property type="match status" value="1"/>
</dbReference>
<dbReference type="EMBL" id="JAEKNQ010000025">
    <property type="protein sequence ID" value="MBJ7602892.1"/>
    <property type="molecule type" value="Genomic_DNA"/>
</dbReference>
<dbReference type="InterPro" id="IPR008183">
    <property type="entry name" value="Aldose_1/G6P_1-epimerase"/>
</dbReference>
<dbReference type="CDD" id="cd09022">
    <property type="entry name" value="Aldose_epim_Ec_YihR"/>
    <property type="match status" value="1"/>
</dbReference>
<organism evidence="1 2">
    <name type="scientific">Candidatus Dormiibacter inghamiae</name>
    <dbReference type="NCBI Taxonomy" id="3127013"/>
    <lineage>
        <taxon>Bacteria</taxon>
        <taxon>Bacillati</taxon>
        <taxon>Candidatus Dormiibacterota</taxon>
        <taxon>Candidatus Dormibacteria</taxon>
        <taxon>Candidatus Dormibacterales</taxon>
        <taxon>Candidatus Dormibacteraceae</taxon>
        <taxon>Candidatus Dormiibacter</taxon>
    </lineage>
</organism>
<evidence type="ECO:0000313" key="2">
    <source>
        <dbReference type="Proteomes" id="UP000620075"/>
    </source>
</evidence>
<dbReference type="GO" id="GO:0004034">
    <property type="term" value="F:aldose 1-epimerase activity"/>
    <property type="evidence" value="ECO:0007669"/>
    <property type="project" value="TreeGrafter"/>
</dbReference>
<dbReference type="GO" id="GO:0033499">
    <property type="term" value="P:galactose catabolic process via UDP-galactose, Leloir pathway"/>
    <property type="evidence" value="ECO:0007669"/>
    <property type="project" value="TreeGrafter"/>
</dbReference>
<accession>A0A934K9B9</accession>
<dbReference type="Pfam" id="PF01263">
    <property type="entry name" value="Aldose_epim"/>
    <property type="match status" value="1"/>
</dbReference>
<dbReference type="SUPFAM" id="SSF74650">
    <property type="entry name" value="Galactose mutarotase-like"/>
    <property type="match status" value="1"/>
</dbReference>
<dbReference type="Proteomes" id="UP000620075">
    <property type="component" value="Unassembled WGS sequence"/>
</dbReference>
<dbReference type="InterPro" id="IPR014718">
    <property type="entry name" value="GH-type_carb-bd"/>
</dbReference>
<evidence type="ECO:0000313" key="1">
    <source>
        <dbReference type="EMBL" id="MBJ7602892.1"/>
    </source>
</evidence>
<sequence length="308" mass="33783">MTSRPSPNGAERRVSFGDQEAFVVEAGGALRDYRVGGRSYLDHFGPDEMSSAARGHILMPWPNRLREGVYSFRGEEHQLPLSEPDKRTALHGLVRWDTWQLLDAEPASVSVRHQLLPRDGYPFSLATTVTYSLSTKGLTVASDVLNNGSAALPFGAGFHPYFRVATPPVDGWTLQLPAERRLQLDGRGIPTGTEELAGSGFDFRRPRLIGALKLDTAFTGLSRDQDGLARARLSASDGGQLTVWMDAAFDHIMVFSGDVLPHPEQRRSLAIEPMTCAPNALQEGTARTLQPGESWDFRWGVEPGRVSS</sequence>
<dbReference type="InterPro" id="IPR011013">
    <property type="entry name" value="Gal_mutarotase_sf_dom"/>
</dbReference>
<gene>
    <name evidence="1" type="ORF">JF888_06825</name>
</gene>
<dbReference type="Gene3D" id="2.70.98.10">
    <property type="match status" value="1"/>
</dbReference>
<dbReference type="AlphaFoldDB" id="A0A934K9B9"/>
<protein>
    <submittedName>
        <fullName evidence="1">Aldose 1-epimerase family protein</fullName>
    </submittedName>
</protein>
<name>A0A934K9B9_9BACT</name>
<proteinExistence type="predicted"/>
<dbReference type="GO" id="GO:0006006">
    <property type="term" value="P:glucose metabolic process"/>
    <property type="evidence" value="ECO:0007669"/>
    <property type="project" value="TreeGrafter"/>
</dbReference>
<dbReference type="PANTHER" id="PTHR10091:SF0">
    <property type="entry name" value="GALACTOSE MUTAROTASE"/>
    <property type="match status" value="1"/>
</dbReference>
<dbReference type="GO" id="GO:0030246">
    <property type="term" value="F:carbohydrate binding"/>
    <property type="evidence" value="ECO:0007669"/>
    <property type="project" value="InterPro"/>
</dbReference>
<comment type="caution">
    <text evidence="1">The sequence shown here is derived from an EMBL/GenBank/DDBJ whole genome shotgun (WGS) entry which is preliminary data.</text>
</comment>